<proteinExistence type="predicted"/>
<feature type="region of interest" description="Disordered" evidence="1">
    <location>
        <begin position="113"/>
        <end position="138"/>
    </location>
</feature>
<evidence type="ECO:0000313" key="3">
    <source>
        <dbReference type="Proteomes" id="UP001061958"/>
    </source>
</evidence>
<gene>
    <name evidence="2" type="ORF">GpartN1_g1576.t1</name>
</gene>
<evidence type="ECO:0000313" key="2">
    <source>
        <dbReference type="EMBL" id="GJQ09785.1"/>
    </source>
</evidence>
<organism evidence="2 3">
    <name type="scientific">Galdieria partita</name>
    <dbReference type="NCBI Taxonomy" id="83374"/>
    <lineage>
        <taxon>Eukaryota</taxon>
        <taxon>Rhodophyta</taxon>
        <taxon>Bangiophyceae</taxon>
        <taxon>Galdieriales</taxon>
        <taxon>Galdieriaceae</taxon>
        <taxon>Galdieria</taxon>
    </lineage>
</organism>
<comment type="caution">
    <text evidence="2">The sequence shown here is derived from an EMBL/GenBank/DDBJ whole genome shotgun (WGS) entry which is preliminary data.</text>
</comment>
<dbReference type="AlphaFoldDB" id="A0A9C7PSN7"/>
<reference evidence="2" key="1">
    <citation type="journal article" date="2022" name="Proc. Natl. Acad. Sci. U.S.A.">
        <title>Life cycle and functional genomics of the unicellular red alga Galdieria for elucidating algal and plant evolution and industrial use.</title>
        <authorList>
            <person name="Hirooka S."/>
            <person name="Itabashi T."/>
            <person name="Ichinose T.M."/>
            <person name="Onuma R."/>
            <person name="Fujiwara T."/>
            <person name="Yamashita S."/>
            <person name="Jong L.W."/>
            <person name="Tomita R."/>
            <person name="Iwane A.H."/>
            <person name="Miyagishima S.Y."/>
        </authorList>
    </citation>
    <scope>NUCLEOTIDE SEQUENCE</scope>
    <source>
        <strain evidence="2">NBRC 102759</strain>
    </source>
</reference>
<reference evidence="2" key="2">
    <citation type="submission" date="2022-01" db="EMBL/GenBank/DDBJ databases">
        <authorList>
            <person name="Hirooka S."/>
            <person name="Miyagishima S.Y."/>
        </authorList>
    </citation>
    <scope>NUCLEOTIDE SEQUENCE</scope>
    <source>
        <strain evidence="2">NBRC 102759</strain>
    </source>
</reference>
<dbReference type="OrthoDB" id="10425414at2759"/>
<dbReference type="Proteomes" id="UP001061958">
    <property type="component" value="Unassembled WGS sequence"/>
</dbReference>
<protein>
    <submittedName>
        <fullName evidence="2">Uncharacterized protein</fullName>
    </submittedName>
</protein>
<name>A0A9C7PSN7_9RHOD</name>
<accession>A0A9C7PSN7</accession>
<dbReference type="EMBL" id="BQMJ01000011">
    <property type="protein sequence ID" value="GJQ09785.1"/>
    <property type="molecule type" value="Genomic_DNA"/>
</dbReference>
<evidence type="ECO:0000256" key="1">
    <source>
        <dbReference type="SAM" id="MobiDB-lite"/>
    </source>
</evidence>
<sequence>MFQTYYRREKKHTMSEKFDQKEKTESLLLRKALKTAIKLLRLKTIRKLQRLSEASSLRREFVDKLEALRKLKVDSILRAVEDRNLIGKSFSNFEFESVCWEILQDKRVQEALSQVSNRRQKDKRTKSGSYKSSKTHKELQAVEQPLTKSVFVDSLNGEARLASRKRHTLRKQLSNDLSFFESIDLHPSWKAKRWRRNWESSIRFQGSHQYLDE</sequence>
<keyword evidence="3" id="KW-1185">Reference proteome</keyword>